<comment type="caution">
    <text evidence="3">The sequence shown here is derived from an EMBL/GenBank/DDBJ whole genome shotgun (WGS) entry which is preliminary data.</text>
</comment>
<dbReference type="AlphaFoldDB" id="A0ABD3SRQ5"/>
<dbReference type="Proteomes" id="UP001530377">
    <property type="component" value="Unassembled WGS sequence"/>
</dbReference>
<feature type="transmembrane region" description="Helical" evidence="2">
    <location>
        <begin position="277"/>
        <end position="295"/>
    </location>
</feature>
<evidence type="ECO:0000256" key="1">
    <source>
        <dbReference type="SAM" id="MobiDB-lite"/>
    </source>
</evidence>
<evidence type="ECO:0000256" key="2">
    <source>
        <dbReference type="SAM" id="Phobius"/>
    </source>
</evidence>
<feature type="transmembrane region" description="Helical" evidence="2">
    <location>
        <begin position="69"/>
        <end position="89"/>
    </location>
</feature>
<organism evidence="3 4">
    <name type="scientific">Cyclostephanos tholiformis</name>
    <dbReference type="NCBI Taxonomy" id="382380"/>
    <lineage>
        <taxon>Eukaryota</taxon>
        <taxon>Sar</taxon>
        <taxon>Stramenopiles</taxon>
        <taxon>Ochrophyta</taxon>
        <taxon>Bacillariophyta</taxon>
        <taxon>Coscinodiscophyceae</taxon>
        <taxon>Thalassiosirophycidae</taxon>
        <taxon>Stephanodiscales</taxon>
        <taxon>Stephanodiscaceae</taxon>
        <taxon>Cyclostephanos</taxon>
    </lineage>
</organism>
<feature type="transmembrane region" description="Helical" evidence="2">
    <location>
        <begin position="110"/>
        <end position="128"/>
    </location>
</feature>
<feature type="transmembrane region" description="Helical" evidence="2">
    <location>
        <begin position="236"/>
        <end position="257"/>
    </location>
</feature>
<feature type="transmembrane region" description="Helical" evidence="2">
    <location>
        <begin position="17"/>
        <end position="38"/>
    </location>
</feature>
<keyword evidence="2" id="KW-0812">Transmembrane</keyword>
<name>A0ABD3SRQ5_9STRA</name>
<feature type="region of interest" description="Disordered" evidence="1">
    <location>
        <begin position="389"/>
        <end position="441"/>
    </location>
</feature>
<feature type="transmembrane region" description="Helical" evidence="2">
    <location>
        <begin position="134"/>
        <end position="155"/>
    </location>
</feature>
<proteinExistence type="predicted"/>
<keyword evidence="4" id="KW-1185">Reference proteome</keyword>
<keyword evidence="2" id="KW-1133">Transmembrane helix</keyword>
<reference evidence="3 4" key="1">
    <citation type="submission" date="2024-10" db="EMBL/GenBank/DDBJ databases">
        <title>Updated reference genomes for cyclostephanoid diatoms.</title>
        <authorList>
            <person name="Roberts W.R."/>
            <person name="Alverson A.J."/>
        </authorList>
    </citation>
    <scope>NUCLEOTIDE SEQUENCE [LARGE SCALE GENOMIC DNA]</scope>
    <source>
        <strain evidence="3 4">AJA228-03</strain>
    </source>
</reference>
<sequence length="441" mass="48437">MAHLITDHDPYHVHKTLGLLVLLHYLYRYYLVFAYGTAFPEWSTLSSPSSSSSSSSRTRLLGSPPPPSILLDALAMLLHGALSWSSLLLPLPRRRNFDRPMIWPEFRYHSILFASRHVVCAIVSLLGLWPDAGTYLDCIARLGIISGTSIVARAITHRHGDRERRTTNSMPYPTRYVNADQIGSIRALYATAQFGATITCLSSDPSVNLSPLLGIQMAPLLMTLVRKNRIGCGSYHACYAASLFLGYVVVYVRMLSYVSDDRRGGYDGVTAASIVEVWDGIYLTTRLLVLFGLPFSRMRRDWGVPALAFWFATVPFATIALPMMWKALVVDEGGAYHRYAFDEATSTSRAYAIRDILAVIVRTSMTMKLTSQAITYAPLLGMGISPSGTTGAETCTSDERDDARVTGTSWGTKGGEGNIDDPDKDDDGDDTESSSSSSPLD</sequence>
<protein>
    <submittedName>
        <fullName evidence="3">Uncharacterized protein</fullName>
    </submittedName>
</protein>
<dbReference type="EMBL" id="JALLPB020000012">
    <property type="protein sequence ID" value="KAL3826873.1"/>
    <property type="molecule type" value="Genomic_DNA"/>
</dbReference>
<gene>
    <name evidence="3" type="ORF">ACHAXA_000841</name>
</gene>
<evidence type="ECO:0000313" key="3">
    <source>
        <dbReference type="EMBL" id="KAL3826873.1"/>
    </source>
</evidence>
<feature type="compositionally biased region" description="Acidic residues" evidence="1">
    <location>
        <begin position="418"/>
        <end position="432"/>
    </location>
</feature>
<feature type="transmembrane region" description="Helical" evidence="2">
    <location>
        <begin position="307"/>
        <end position="325"/>
    </location>
</feature>
<accession>A0ABD3SRQ5</accession>
<keyword evidence="2" id="KW-0472">Membrane</keyword>
<evidence type="ECO:0000313" key="4">
    <source>
        <dbReference type="Proteomes" id="UP001530377"/>
    </source>
</evidence>